<dbReference type="EMBL" id="JBBWWQ010000017">
    <property type="protein sequence ID" value="KAK8923421.1"/>
    <property type="molecule type" value="Genomic_DNA"/>
</dbReference>
<evidence type="ECO:0000313" key="2">
    <source>
        <dbReference type="EMBL" id="KAK8923421.1"/>
    </source>
</evidence>
<evidence type="ECO:0000313" key="3">
    <source>
        <dbReference type="Proteomes" id="UP001418222"/>
    </source>
</evidence>
<dbReference type="Proteomes" id="UP001418222">
    <property type="component" value="Unassembled WGS sequence"/>
</dbReference>
<dbReference type="PANTHER" id="PTHR34780:SF5">
    <property type="entry name" value="OS02G0733900 PROTEIN"/>
    <property type="match status" value="1"/>
</dbReference>
<dbReference type="PANTHER" id="PTHR34780">
    <property type="entry name" value="OS08G0427800 PROTEIN"/>
    <property type="match status" value="1"/>
</dbReference>
<feature type="compositionally biased region" description="Polar residues" evidence="1">
    <location>
        <begin position="53"/>
        <end position="64"/>
    </location>
</feature>
<accession>A0AAP0FXH7</accession>
<protein>
    <submittedName>
        <fullName evidence="2">Uncharacterized protein</fullName>
    </submittedName>
</protein>
<feature type="region of interest" description="Disordered" evidence="1">
    <location>
        <begin position="51"/>
        <end position="71"/>
    </location>
</feature>
<sequence>MEAEFLARGKGTETLIHSQVRKIKEEDENIRHWLLAQMIEIRPMLRELKKRVTQSPLGQSSDSNRPIPVGN</sequence>
<keyword evidence="3" id="KW-1185">Reference proteome</keyword>
<organism evidence="2 3">
    <name type="scientific">Platanthera zijinensis</name>
    <dbReference type="NCBI Taxonomy" id="2320716"/>
    <lineage>
        <taxon>Eukaryota</taxon>
        <taxon>Viridiplantae</taxon>
        <taxon>Streptophyta</taxon>
        <taxon>Embryophyta</taxon>
        <taxon>Tracheophyta</taxon>
        <taxon>Spermatophyta</taxon>
        <taxon>Magnoliopsida</taxon>
        <taxon>Liliopsida</taxon>
        <taxon>Asparagales</taxon>
        <taxon>Orchidaceae</taxon>
        <taxon>Orchidoideae</taxon>
        <taxon>Orchideae</taxon>
        <taxon>Orchidinae</taxon>
        <taxon>Platanthera</taxon>
    </lineage>
</organism>
<dbReference type="AlphaFoldDB" id="A0AAP0FXH7"/>
<reference evidence="2 3" key="1">
    <citation type="journal article" date="2022" name="Nat. Plants">
        <title>Genomes of leafy and leafless Platanthera orchids illuminate the evolution of mycoheterotrophy.</title>
        <authorList>
            <person name="Li M.H."/>
            <person name="Liu K.W."/>
            <person name="Li Z."/>
            <person name="Lu H.C."/>
            <person name="Ye Q.L."/>
            <person name="Zhang D."/>
            <person name="Wang J.Y."/>
            <person name="Li Y.F."/>
            <person name="Zhong Z.M."/>
            <person name="Liu X."/>
            <person name="Yu X."/>
            <person name="Liu D.K."/>
            <person name="Tu X.D."/>
            <person name="Liu B."/>
            <person name="Hao Y."/>
            <person name="Liao X.Y."/>
            <person name="Jiang Y.T."/>
            <person name="Sun W.H."/>
            <person name="Chen J."/>
            <person name="Chen Y.Q."/>
            <person name="Ai Y."/>
            <person name="Zhai J.W."/>
            <person name="Wu S.S."/>
            <person name="Zhou Z."/>
            <person name="Hsiao Y.Y."/>
            <person name="Wu W.L."/>
            <person name="Chen Y.Y."/>
            <person name="Lin Y.F."/>
            <person name="Hsu J.L."/>
            <person name="Li C.Y."/>
            <person name="Wang Z.W."/>
            <person name="Zhao X."/>
            <person name="Zhong W.Y."/>
            <person name="Ma X.K."/>
            <person name="Ma L."/>
            <person name="Huang J."/>
            <person name="Chen G.Z."/>
            <person name="Huang M.Z."/>
            <person name="Huang L."/>
            <person name="Peng D.H."/>
            <person name="Luo Y.B."/>
            <person name="Zou S.Q."/>
            <person name="Chen S.P."/>
            <person name="Lan S."/>
            <person name="Tsai W.C."/>
            <person name="Van de Peer Y."/>
            <person name="Liu Z.J."/>
        </authorList>
    </citation>
    <scope>NUCLEOTIDE SEQUENCE [LARGE SCALE GENOMIC DNA]</scope>
    <source>
        <strain evidence="2">Lor287</strain>
    </source>
</reference>
<comment type="caution">
    <text evidence="2">The sequence shown here is derived from an EMBL/GenBank/DDBJ whole genome shotgun (WGS) entry which is preliminary data.</text>
</comment>
<proteinExistence type="predicted"/>
<name>A0AAP0FXH7_9ASPA</name>
<evidence type="ECO:0000256" key="1">
    <source>
        <dbReference type="SAM" id="MobiDB-lite"/>
    </source>
</evidence>
<gene>
    <name evidence="2" type="ORF">KSP39_PZI019558</name>
</gene>